<feature type="region of interest" description="Disordered" evidence="1">
    <location>
        <begin position="139"/>
        <end position="158"/>
    </location>
</feature>
<proteinExistence type="predicted"/>
<dbReference type="SUPFAM" id="SSF51735">
    <property type="entry name" value="NAD(P)-binding Rossmann-fold domains"/>
    <property type="match status" value="1"/>
</dbReference>
<dbReference type="EMBL" id="UINC01043071">
    <property type="protein sequence ID" value="SVB46576.1"/>
    <property type="molecule type" value="Genomic_DNA"/>
</dbReference>
<evidence type="ECO:0000259" key="2">
    <source>
        <dbReference type="Pfam" id="PF04321"/>
    </source>
</evidence>
<dbReference type="InterPro" id="IPR036291">
    <property type="entry name" value="NAD(P)-bd_dom_sf"/>
</dbReference>
<feature type="domain" description="RmlD-like substrate binding" evidence="2">
    <location>
        <begin position="5"/>
        <end position="254"/>
    </location>
</feature>
<reference evidence="3" key="1">
    <citation type="submission" date="2018-05" db="EMBL/GenBank/DDBJ databases">
        <authorList>
            <person name="Lanie J.A."/>
            <person name="Ng W.-L."/>
            <person name="Kazmierczak K.M."/>
            <person name="Andrzejewski T.M."/>
            <person name="Davidsen T.M."/>
            <person name="Wayne K.J."/>
            <person name="Tettelin H."/>
            <person name="Glass J.I."/>
            <person name="Rusch D."/>
            <person name="Podicherti R."/>
            <person name="Tsui H.-C.T."/>
            <person name="Winkler M.E."/>
        </authorList>
    </citation>
    <scope>NUCLEOTIDE SEQUENCE</scope>
</reference>
<dbReference type="PANTHER" id="PTHR10491">
    <property type="entry name" value="DTDP-4-DEHYDRORHAMNOSE REDUCTASE"/>
    <property type="match status" value="1"/>
</dbReference>
<dbReference type="PANTHER" id="PTHR10491:SF4">
    <property type="entry name" value="METHIONINE ADENOSYLTRANSFERASE 2 SUBUNIT BETA"/>
    <property type="match status" value="1"/>
</dbReference>
<gene>
    <name evidence="3" type="ORF">METZ01_LOCUS199430</name>
</gene>
<evidence type="ECO:0000313" key="3">
    <source>
        <dbReference type="EMBL" id="SVB46576.1"/>
    </source>
</evidence>
<organism evidence="3">
    <name type="scientific">marine metagenome</name>
    <dbReference type="NCBI Taxonomy" id="408172"/>
    <lineage>
        <taxon>unclassified sequences</taxon>
        <taxon>metagenomes</taxon>
        <taxon>ecological metagenomes</taxon>
    </lineage>
</organism>
<evidence type="ECO:0000256" key="1">
    <source>
        <dbReference type="SAM" id="MobiDB-lite"/>
    </source>
</evidence>
<protein>
    <recommendedName>
        <fullName evidence="2">RmlD-like substrate binding domain-containing protein</fullName>
    </recommendedName>
</protein>
<dbReference type="Gene3D" id="3.90.25.10">
    <property type="entry name" value="UDP-galactose 4-epimerase, domain 1"/>
    <property type="match status" value="1"/>
</dbReference>
<dbReference type="Pfam" id="PF04321">
    <property type="entry name" value="RmlD_sub_bind"/>
    <property type="match status" value="1"/>
</dbReference>
<dbReference type="AlphaFoldDB" id="A0A382E711"/>
<accession>A0A382E711</accession>
<dbReference type="InterPro" id="IPR005913">
    <property type="entry name" value="dTDP_dehydrorham_reduct"/>
</dbReference>
<name>A0A382E711_9ZZZZ</name>
<dbReference type="Gene3D" id="3.40.50.720">
    <property type="entry name" value="NAD(P)-binding Rossmann-like Domain"/>
    <property type="match status" value="1"/>
</dbReference>
<dbReference type="InterPro" id="IPR029903">
    <property type="entry name" value="RmlD-like-bd"/>
</dbReference>
<sequence length="262" mass="27564">MTSTGEVVGLARTELDVTDRDEVHAAVAAHRPAVVVNCAAWTDVDGCEVDSDRARRANTEAPGFLREACEATGAHLVHISTDYVFDGEASIPYQEDDPTGPLGVYASTKLDGETAAGPAATVVRTSWLQASDAPSMVDHFIDDLEGPGEVPASSGRRANPTFVDDLVPLLGLLAAERHAGVVHATNAGTTTWASFARLVAATAGYDPGRIRETLQDGSRLARRPSFSALDNAVLRELGHRPLRHHAEAVAEAVGRALAARSG</sequence>
<dbReference type="CDD" id="cd05254">
    <property type="entry name" value="dTDP_HR_like_SDR_e"/>
    <property type="match status" value="1"/>
</dbReference>